<sequence>MAHCIGVEPCGCRAIQKDEGMADIDYCPLHKAAQGMYDVLQACFNVAWDESLPILAIIREALAEADGKEL</sequence>
<accession>A0A6M3LQW2</accession>
<reference evidence="1" key="1">
    <citation type="submission" date="2020-03" db="EMBL/GenBank/DDBJ databases">
        <title>The deep terrestrial virosphere.</title>
        <authorList>
            <person name="Holmfeldt K."/>
            <person name="Nilsson E."/>
            <person name="Simone D."/>
            <person name="Lopez-Fernandez M."/>
            <person name="Wu X."/>
            <person name="de Brujin I."/>
            <person name="Lundin D."/>
            <person name="Andersson A."/>
            <person name="Bertilsson S."/>
            <person name="Dopson M."/>
        </authorList>
    </citation>
    <scope>NUCLEOTIDE SEQUENCE</scope>
    <source>
        <strain evidence="1">MM415B06637</strain>
    </source>
</reference>
<protein>
    <submittedName>
        <fullName evidence="1">Uncharacterized protein</fullName>
    </submittedName>
</protein>
<name>A0A6M3LQW2_9ZZZZ</name>
<gene>
    <name evidence="1" type="ORF">MM415B06637_0007</name>
</gene>
<proteinExistence type="predicted"/>
<organism evidence="1">
    <name type="scientific">viral metagenome</name>
    <dbReference type="NCBI Taxonomy" id="1070528"/>
    <lineage>
        <taxon>unclassified sequences</taxon>
        <taxon>metagenomes</taxon>
        <taxon>organismal metagenomes</taxon>
    </lineage>
</organism>
<dbReference type="AlphaFoldDB" id="A0A6M3LQW2"/>
<dbReference type="EMBL" id="MT143466">
    <property type="protein sequence ID" value="QJA97143.1"/>
    <property type="molecule type" value="Genomic_DNA"/>
</dbReference>
<evidence type="ECO:0000313" key="1">
    <source>
        <dbReference type="EMBL" id="QJA97143.1"/>
    </source>
</evidence>